<protein>
    <submittedName>
        <fullName evidence="2">Uncharacterized protein</fullName>
    </submittedName>
</protein>
<proteinExistence type="predicted"/>
<evidence type="ECO:0000256" key="1">
    <source>
        <dbReference type="SAM" id="MobiDB-lite"/>
    </source>
</evidence>
<evidence type="ECO:0000313" key="3">
    <source>
        <dbReference type="Proteomes" id="UP000316714"/>
    </source>
</evidence>
<gene>
    <name evidence="2" type="ORF">KOR34_45490</name>
</gene>
<accession>A0A5C5UZT0</accession>
<name>A0A5C5UZT0_9BACT</name>
<feature type="region of interest" description="Disordered" evidence="1">
    <location>
        <begin position="128"/>
        <end position="149"/>
    </location>
</feature>
<organism evidence="2 3">
    <name type="scientific">Posidoniimonas corsicana</name>
    <dbReference type="NCBI Taxonomy" id="1938618"/>
    <lineage>
        <taxon>Bacteria</taxon>
        <taxon>Pseudomonadati</taxon>
        <taxon>Planctomycetota</taxon>
        <taxon>Planctomycetia</taxon>
        <taxon>Pirellulales</taxon>
        <taxon>Lacipirellulaceae</taxon>
        <taxon>Posidoniimonas</taxon>
    </lineage>
</organism>
<comment type="caution">
    <text evidence="2">The sequence shown here is derived from an EMBL/GenBank/DDBJ whole genome shotgun (WGS) entry which is preliminary data.</text>
</comment>
<dbReference type="AlphaFoldDB" id="A0A5C5UZT0"/>
<dbReference type="EMBL" id="SIHJ01000004">
    <property type="protein sequence ID" value="TWT31173.1"/>
    <property type="molecule type" value="Genomic_DNA"/>
</dbReference>
<dbReference type="Proteomes" id="UP000316714">
    <property type="component" value="Unassembled WGS sequence"/>
</dbReference>
<keyword evidence="3" id="KW-1185">Reference proteome</keyword>
<sequence>MEQASVEILCGRRPLSGDEPAWREFRYRRDKLVELGYLFREEWDFGPSHFNDLRWQGDTGGGKWLLPGHGGAPYLERIPGKPGHWVVWDLVGQRSEWEEVLARIRESEEKTRLENLRIQEAYAKAFRERGEPPDAADVRRHLESADNSH</sequence>
<evidence type="ECO:0000313" key="2">
    <source>
        <dbReference type="EMBL" id="TWT31173.1"/>
    </source>
</evidence>
<reference evidence="2 3" key="1">
    <citation type="submission" date="2019-02" db="EMBL/GenBank/DDBJ databases">
        <title>Deep-cultivation of Planctomycetes and their phenomic and genomic characterization uncovers novel biology.</title>
        <authorList>
            <person name="Wiegand S."/>
            <person name="Jogler M."/>
            <person name="Boedeker C."/>
            <person name="Pinto D."/>
            <person name="Vollmers J."/>
            <person name="Rivas-Marin E."/>
            <person name="Kohn T."/>
            <person name="Peeters S.H."/>
            <person name="Heuer A."/>
            <person name="Rast P."/>
            <person name="Oberbeckmann S."/>
            <person name="Bunk B."/>
            <person name="Jeske O."/>
            <person name="Meyerdierks A."/>
            <person name="Storesund J.E."/>
            <person name="Kallscheuer N."/>
            <person name="Luecker S."/>
            <person name="Lage O.M."/>
            <person name="Pohl T."/>
            <person name="Merkel B.J."/>
            <person name="Hornburger P."/>
            <person name="Mueller R.-W."/>
            <person name="Bruemmer F."/>
            <person name="Labrenz M."/>
            <person name="Spormann A.M."/>
            <person name="Op Den Camp H."/>
            <person name="Overmann J."/>
            <person name="Amann R."/>
            <person name="Jetten M.S.M."/>
            <person name="Mascher T."/>
            <person name="Medema M.H."/>
            <person name="Devos D.P."/>
            <person name="Kaster A.-K."/>
            <person name="Ovreas L."/>
            <person name="Rohde M."/>
            <person name="Galperin M.Y."/>
            <person name="Jogler C."/>
        </authorList>
    </citation>
    <scope>NUCLEOTIDE SEQUENCE [LARGE SCALE GENOMIC DNA]</scope>
    <source>
        <strain evidence="2 3">KOR34</strain>
    </source>
</reference>